<organism evidence="7">
    <name type="scientific">Noccaea caerulescens</name>
    <name type="common">Alpine penny-cress</name>
    <name type="synonym">Thlaspi caerulescens</name>
    <dbReference type="NCBI Taxonomy" id="107243"/>
    <lineage>
        <taxon>Eukaryota</taxon>
        <taxon>Viridiplantae</taxon>
        <taxon>Streptophyta</taxon>
        <taxon>Embryophyta</taxon>
        <taxon>Tracheophyta</taxon>
        <taxon>Spermatophyta</taxon>
        <taxon>Magnoliopsida</taxon>
        <taxon>eudicotyledons</taxon>
        <taxon>Gunneridae</taxon>
        <taxon>Pentapetalae</taxon>
        <taxon>rosids</taxon>
        <taxon>malvids</taxon>
        <taxon>Brassicales</taxon>
        <taxon>Brassicaceae</taxon>
        <taxon>Coluteocarpeae</taxon>
        <taxon>Noccaea</taxon>
    </lineage>
</organism>
<feature type="domain" description="ALOG" evidence="6">
    <location>
        <begin position="181"/>
        <end position="279"/>
    </location>
</feature>
<dbReference type="Gene3D" id="3.40.50.10140">
    <property type="entry name" value="Toll/interleukin-1 receptor homology (TIR) domain"/>
    <property type="match status" value="1"/>
</dbReference>
<dbReference type="Gene3D" id="3.40.50.300">
    <property type="entry name" value="P-loop containing nucleotide triphosphate hydrolases"/>
    <property type="match status" value="1"/>
</dbReference>
<protein>
    <submittedName>
        <fullName evidence="7">Putative WRKY transcription factor 19</fullName>
    </submittedName>
</protein>
<keyword evidence="1" id="KW-0433">Leucine-rich repeat</keyword>
<dbReference type="GO" id="GO:0007165">
    <property type="term" value="P:signal transduction"/>
    <property type="evidence" value="ECO:0007669"/>
    <property type="project" value="InterPro"/>
</dbReference>
<keyword evidence="2" id="KW-0677">Repeat</keyword>
<evidence type="ECO:0000256" key="3">
    <source>
        <dbReference type="ARBA" id="ARBA00022821"/>
    </source>
</evidence>
<dbReference type="InterPro" id="IPR058192">
    <property type="entry name" value="WHD_ROQ1-like"/>
</dbReference>
<evidence type="ECO:0000259" key="6">
    <source>
        <dbReference type="PROSITE" id="PS51697"/>
    </source>
</evidence>
<name>A0A1J3KBA6_NOCCA</name>
<evidence type="ECO:0000256" key="4">
    <source>
        <dbReference type="SAM" id="MobiDB-lite"/>
    </source>
</evidence>
<dbReference type="GO" id="GO:0006952">
    <property type="term" value="P:defense response"/>
    <property type="evidence" value="ECO:0007669"/>
    <property type="project" value="UniProtKB-KW"/>
</dbReference>
<dbReference type="Pfam" id="PF01582">
    <property type="entry name" value="TIR"/>
    <property type="match status" value="1"/>
</dbReference>
<dbReference type="PROSITE" id="PS50104">
    <property type="entry name" value="TIR"/>
    <property type="match status" value="1"/>
</dbReference>
<dbReference type="PANTHER" id="PTHR11017">
    <property type="entry name" value="LEUCINE-RICH REPEAT-CONTAINING PROTEIN"/>
    <property type="match status" value="1"/>
</dbReference>
<evidence type="ECO:0000313" key="7">
    <source>
        <dbReference type="EMBL" id="JAV01593.1"/>
    </source>
</evidence>
<gene>
    <name evidence="7" type="ORF">MP_TR4899_c0_g2_i1_g.13062</name>
</gene>
<dbReference type="InterPro" id="IPR027417">
    <property type="entry name" value="P-loop_NTPase"/>
</dbReference>
<dbReference type="InterPro" id="IPR000157">
    <property type="entry name" value="TIR_dom"/>
</dbReference>
<dbReference type="SUPFAM" id="SSF46785">
    <property type="entry name" value="Winged helix' DNA-binding domain"/>
    <property type="match status" value="1"/>
</dbReference>
<dbReference type="InterPro" id="IPR002182">
    <property type="entry name" value="NB-ARC"/>
</dbReference>
<feature type="compositionally biased region" description="Polar residues" evidence="4">
    <location>
        <begin position="156"/>
        <end position="169"/>
    </location>
</feature>
<keyword evidence="3" id="KW-0611">Plant defense</keyword>
<feature type="domain" description="TIR" evidence="5">
    <location>
        <begin position="268"/>
        <end position="432"/>
    </location>
</feature>
<feature type="compositionally biased region" description="Basic and acidic residues" evidence="4">
    <location>
        <begin position="142"/>
        <end position="154"/>
    </location>
</feature>
<dbReference type="Pfam" id="PF07725">
    <property type="entry name" value="LRR_3"/>
    <property type="match status" value="1"/>
</dbReference>
<accession>A0A1J3KBA6</accession>
<sequence>MTRYSGSGRGPGSFLSSLNNLITGLGTGTSSSDKTKSLVDELEEDQVVVLRVILRNDTEKAKALRTLVQISGVSSVTFDGDERMTVMGKRTMDLFTLVKKLRKHCFTEIILVGPRKKAEPKKESVNEQLKKEDQKVVLEGERSGGEAFSGEKHPQSTKGSGESGLGINNSIAAGKSTDTAANMRKRNDNWYSFCEFLNNRLRPLNISGCRAKDAIDFLRLGMTTLGNSTALVGGLIAACEAYGIKPKDNPFRSLAVVSYLKETREMTRETECIFFFSCNDNFDVEETSFNKAILKELYEREVTPLTYNLTGREDLDSEMLYRASVGIMVVSNSCFARGSQYLDNLLVIMEHWKAKNLVLVPVYFKVTLSDICGLEGHSEEVLLQYSSSVQADRIPKWKAALTEMASIDGYQWSKGTQFMLAKKVVRNICLRLQLKNSKNLIRILALLNHPQPSDAEIEGIWGMAGIGKTSIATEVFEILAPQYDLCYFLQDFHLMCQRKGLRQMRDDFFSKVFGEEKLSVGACDTKPSFMRDWFHNKAILVVLDDVSNARDAEFVVGGFGWFSRGHRIILTSRRKQVLVQCKVKKPYEIQKLCEDESFRLCKQYLQEENAIISELMSCSSGIPLALRVLGSSVSKQHINDMKKHLLSLRRNPPTKIQEAFQRSFDGLDENEKNIFLDLACFFRGENTDHVVQILDACGFFTYLGICELIDESLISLLDNKIEIPIPFQDMGRFIVQEEDKDPCERSRLWDSSDIADVLTNNSGTEAIEGIFMDASDLTCELSPTVFSEMRRLRLLKLYCSTSGNECKLDLPQGLDILPDELRLLHWENYPLKYLPQKFNPENLVEVNMPYSNMEKLWKGKKNLGKLKKIKLSHSRNLTDIMMLSEALNLEHIDLEGCKRLVDVSTSIPPSGKLVSLNMKDCSDLRTLPAMVGLTSLKFLNLSGCSELEEIQDFAPNLKELNLAGTAIRELPLSIENITELVTLDLENCRRLQHLPFGTRNSRSIAELKLSGCTSLDLRKGKS</sequence>
<dbReference type="SUPFAM" id="SSF52058">
    <property type="entry name" value="L domain-like"/>
    <property type="match status" value="1"/>
</dbReference>
<dbReference type="GO" id="GO:0043531">
    <property type="term" value="F:ADP binding"/>
    <property type="evidence" value="ECO:0007669"/>
    <property type="project" value="InterPro"/>
</dbReference>
<reference evidence="7" key="1">
    <citation type="submission" date="2016-07" db="EMBL/GenBank/DDBJ databases">
        <title>De novo transcriptome assembly of four accessions of the metal hyperaccumulator plant Noccaea caerulescens.</title>
        <authorList>
            <person name="Blande D."/>
            <person name="Halimaa P."/>
            <person name="Tervahauta A.I."/>
            <person name="Aarts M.G."/>
            <person name="Karenlampi S.O."/>
        </authorList>
    </citation>
    <scope>NUCLEOTIDE SEQUENCE</scope>
</reference>
<dbReference type="EMBL" id="GEVM01004346">
    <property type="protein sequence ID" value="JAV01593.1"/>
    <property type="molecule type" value="Transcribed_RNA"/>
</dbReference>
<dbReference type="Gene3D" id="3.80.10.10">
    <property type="entry name" value="Ribonuclease Inhibitor"/>
    <property type="match status" value="2"/>
</dbReference>
<dbReference type="PANTHER" id="PTHR11017:SF549">
    <property type="entry name" value="DISEASE RESISTANCE PROTEIN RPP2A"/>
    <property type="match status" value="1"/>
</dbReference>
<dbReference type="AlphaFoldDB" id="A0A1J3KBA6"/>
<dbReference type="InterPro" id="IPR044974">
    <property type="entry name" value="Disease_R_plants"/>
</dbReference>
<feature type="region of interest" description="Disordered" evidence="4">
    <location>
        <begin position="142"/>
        <end position="169"/>
    </location>
</feature>
<dbReference type="InterPro" id="IPR035897">
    <property type="entry name" value="Toll_tir_struct_dom_sf"/>
</dbReference>
<dbReference type="InterPro" id="IPR032675">
    <property type="entry name" value="LRR_dom_sf"/>
</dbReference>
<dbReference type="InterPro" id="IPR036390">
    <property type="entry name" value="WH_DNA-bd_sf"/>
</dbReference>
<dbReference type="PRINTS" id="PR00364">
    <property type="entry name" value="DISEASERSIST"/>
</dbReference>
<evidence type="ECO:0000256" key="2">
    <source>
        <dbReference type="ARBA" id="ARBA00022737"/>
    </source>
</evidence>
<proteinExistence type="predicted"/>
<dbReference type="SUPFAM" id="SSF52540">
    <property type="entry name" value="P-loop containing nucleoside triphosphate hydrolases"/>
    <property type="match status" value="1"/>
</dbReference>
<dbReference type="FunFam" id="3.80.10.10:FF:000386">
    <property type="entry name" value="Disease resistance protein RPS4"/>
    <property type="match status" value="1"/>
</dbReference>
<evidence type="ECO:0000256" key="1">
    <source>
        <dbReference type="ARBA" id="ARBA00022614"/>
    </source>
</evidence>
<dbReference type="InterPro" id="IPR011713">
    <property type="entry name" value="Leu-rich_rpt_3"/>
</dbReference>
<dbReference type="PROSITE" id="PS51697">
    <property type="entry name" value="ALOG"/>
    <property type="match status" value="1"/>
</dbReference>
<dbReference type="InterPro" id="IPR006936">
    <property type="entry name" value="ALOG_dom"/>
</dbReference>
<dbReference type="Pfam" id="PF23282">
    <property type="entry name" value="WHD_ROQ1"/>
    <property type="match status" value="1"/>
</dbReference>
<dbReference type="Pfam" id="PF00931">
    <property type="entry name" value="NB-ARC"/>
    <property type="match status" value="1"/>
</dbReference>
<evidence type="ECO:0000259" key="5">
    <source>
        <dbReference type="PROSITE" id="PS50104"/>
    </source>
</evidence>
<dbReference type="Gene3D" id="3.30.70.100">
    <property type="match status" value="1"/>
</dbReference>